<dbReference type="SUPFAM" id="SSF46785">
    <property type="entry name" value="Winged helix' DNA-binding domain"/>
    <property type="match status" value="1"/>
</dbReference>
<evidence type="ECO:0000313" key="6">
    <source>
        <dbReference type="Proteomes" id="UP000659904"/>
    </source>
</evidence>
<dbReference type="PANTHER" id="PTHR33204:SF18">
    <property type="entry name" value="TRANSCRIPTIONAL REGULATORY PROTEIN"/>
    <property type="match status" value="1"/>
</dbReference>
<comment type="caution">
    <text evidence="5">The sequence shown here is derived from an EMBL/GenBank/DDBJ whole genome shotgun (WGS) entry which is preliminary data.</text>
</comment>
<dbReference type="InterPro" id="IPR036388">
    <property type="entry name" value="WH-like_DNA-bd_sf"/>
</dbReference>
<dbReference type="EMBL" id="BONH01000025">
    <property type="protein sequence ID" value="GIG00064.1"/>
    <property type="molecule type" value="Genomic_DNA"/>
</dbReference>
<dbReference type="Pfam" id="PF01638">
    <property type="entry name" value="HxlR"/>
    <property type="match status" value="1"/>
</dbReference>
<dbReference type="Proteomes" id="UP000659904">
    <property type="component" value="Unassembled WGS sequence"/>
</dbReference>
<evidence type="ECO:0000256" key="1">
    <source>
        <dbReference type="ARBA" id="ARBA00023015"/>
    </source>
</evidence>
<dbReference type="InterPro" id="IPR036390">
    <property type="entry name" value="WH_DNA-bd_sf"/>
</dbReference>
<sequence>MTLTGTLADRDAWTADLCSIDLALGVVGTRSGMLIMREAHYGTTRYDDFVSRVGVTEKVAAGRLRDLVDAGLLERRPYREPGSRTRHEYVLTPAGADLAPVLLALMQWGDRHLTGVRGPALQARHHGCGAPVTVQACCSRGHTVVGEGIALSTTRRG</sequence>
<evidence type="ECO:0000256" key="3">
    <source>
        <dbReference type="ARBA" id="ARBA00023163"/>
    </source>
</evidence>
<evidence type="ECO:0000259" key="4">
    <source>
        <dbReference type="PROSITE" id="PS51118"/>
    </source>
</evidence>
<dbReference type="PANTHER" id="PTHR33204">
    <property type="entry name" value="TRANSCRIPTIONAL REGULATOR, MARR FAMILY"/>
    <property type="match status" value="1"/>
</dbReference>
<keyword evidence="6" id="KW-1185">Reference proteome</keyword>
<dbReference type="GO" id="GO:0003677">
    <property type="term" value="F:DNA binding"/>
    <property type="evidence" value="ECO:0007669"/>
    <property type="project" value="UniProtKB-KW"/>
</dbReference>
<name>A0A8J3P110_9ACTN</name>
<evidence type="ECO:0000256" key="2">
    <source>
        <dbReference type="ARBA" id="ARBA00023125"/>
    </source>
</evidence>
<keyword evidence="3" id="KW-0804">Transcription</keyword>
<dbReference type="Gene3D" id="1.10.10.10">
    <property type="entry name" value="Winged helix-like DNA-binding domain superfamily/Winged helix DNA-binding domain"/>
    <property type="match status" value="1"/>
</dbReference>
<organism evidence="5 6">
    <name type="scientific">Catellatospora citrea</name>
    <dbReference type="NCBI Taxonomy" id="53366"/>
    <lineage>
        <taxon>Bacteria</taxon>
        <taxon>Bacillati</taxon>
        <taxon>Actinomycetota</taxon>
        <taxon>Actinomycetes</taxon>
        <taxon>Micromonosporales</taxon>
        <taxon>Micromonosporaceae</taxon>
        <taxon>Catellatospora</taxon>
    </lineage>
</organism>
<gene>
    <name evidence="5" type="ORF">Cci01nite_51570</name>
</gene>
<dbReference type="AlphaFoldDB" id="A0A8J3P110"/>
<feature type="domain" description="HTH hxlR-type" evidence="4">
    <location>
        <begin position="18"/>
        <end position="117"/>
    </location>
</feature>
<reference evidence="5 6" key="1">
    <citation type="submission" date="2021-01" db="EMBL/GenBank/DDBJ databases">
        <title>Whole genome shotgun sequence of Catellatospora citrea NBRC 14495.</title>
        <authorList>
            <person name="Komaki H."/>
            <person name="Tamura T."/>
        </authorList>
    </citation>
    <scope>NUCLEOTIDE SEQUENCE [LARGE SCALE GENOMIC DNA]</scope>
    <source>
        <strain evidence="5 6">NBRC 14495</strain>
    </source>
</reference>
<dbReference type="PROSITE" id="PS51118">
    <property type="entry name" value="HTH_HXLR"/>
    <property type="match status" value="1"/>
</dbReference>
<proteinExistence type="predicted"/>
<accession>A0A8J3P110</accession>
<keyword evidence="2" id="KW-0238">DNA-binding</keyword>
<dbReference type="InterPro" id="IPR002577">
    <property type="entry name" value="HTH_HxlR"/>
</dbReference>
<protein>
    <submittedName>
        <fullName evidence="5">Transcriptional regulator family protein</fullName>
    </submittedName>
</protein>
<keyword evidence="1" id="KW-0805">Transcription regulation</keyword>
<evidence type="ECO:0000313" key="5">
    <source>
        <dbReference type="EMBL" id="GIG00064.1"/>
    </source>
</evidence>